<comment type="caution">
    <text evidence="1">The sequence shown here is derived from an EMBL/GenBank/DDBJ whole genome shotgun (WGS) entry which is preliminary data.</text>
</comment>
<dbReference type="Proteomes" id="UP000823674">
    <property type="component" value="Chromosome A05"/>
</dbReference>
<evidence type="ECO:0000313" key="2">
    <source>
        <dbReference type="Proteomes" id="UP000823674"/>
    </source>
</evidence>
<evidence type="ECO:0000313" key="1">
    <source>
        <dbReference type="EMBL" id="KAG5397685.1"/>
    </source>
</evidence>
<dbReference type="EMBL" id="JADBGQ010000005">
    <property type="protein sequence ID" value="KAG5397685.1"/>
    <property type="molecule type" value="Genomic_DNA"/>
</dbReference>
<reference evidence="1 2" key="1">
    <citation type="submission" date="2021-03" db="EMBL/GenBank/DDBJ databases">
        <authorList>
            <person name="King G.J."/>
            <person name="Bancroft I."/>
            <person name="Baten A."/>
            <person name="Bloomfield J."/>
            <person name="Borpatragohain P."/>
            <person name="He Z."/>
            <person name="Irish N."/>
            <person name="Irwin J."/>
            <person name="Liu K."/>
            <person name="Mauleon R.P."/>
            <person name="Moore J."/>
            <person name="Morris R."/>
            <person name="Ostergaard L."/>
            <person name="Wang B."/>
            <person name="Wells R."/>
        </authorList>
    </citation>
    <scope>NUCLEOTIDE SEQUENCE [LARGE SCALE GENOMIC DNA]</scope>
    <source>
        <strain evidence="1">R-o-18</strain>
        <tissue evidence="1">Leaf</tissue>
    </source>
</reference>
<organism evidence="1 2">
    <name type="scientific">Brassica rapa subsp. trilocularis</name>
    <dbReference type="NCBI Taxonomy" id="1813537"/>
    <lineage>
        <taxon>Eukaryota</taxon>
        <taxon>Viridiplantae</taxon>
        <taxon>Streptophyta</taxon>
        <taxon>Embryophyta</taxon>
        <taxon>Tracheophyta</taxon>
        <taxon>Spermatophyta</taxon>
        <taxon>Magnoliopsida</taxon>
        <taxon>eudicotyledons</taxon>
        <taxon>Gunneridae</taxon>
        <taxon>Pentapetalae</taxon>
        <taxon>rosids</taxon>
        <taxon>malvids</taxon>
        <taxon>Brassicales</taxon>
        <taxon>Brassicaceae</taxon>
        <taxon>Brassiceae</taxon>
        <taxon>Brassica</taxon>
    </lineage>
</organism>
<dbReference type="PANTHER" id="PTHR46405:SF7">
    <property type="entry name" value="MND1-INTERACTING PROTEIN 1"/>
    <property type="match status" value="1"/>
</dbReference>
<keyword evidence="2" id="KW-1185">Reference proteome</keyword>
<sequence>MGCTLRENHVIEDPCRFQISPRPSCLLDKITLSKSIVESSLKNLIYHPGRTRNRVVAAAVRALITMRISLRLLQQVKHSLMSELHVGSASSMDLPTSRNKARKLTISTELIVSETGGDSVKVETCEQPHISGGRKESVSLVLEKFRDLNLDDTMESVGGDDKDGLIVTLVQKVKDLEKKLKERKDWAQKKAMHAVVKGETRC</sequence>
<accession>A0ABQ7MGV6</accession>
<protein>
    <recommendedName>
        <fullName evidence="3">NPH3 domain-containing protein</fullName>
    </recommendedName>
</protein>
<evidence type="ECO:0008006" key="3">
    <source>
        <dbReference type="Google" id="ProtNLM"/>
    </source>
</evidence>
<gene>
    <name evidence="1" type="primary">A05g506150.1_BraROA</name>
    <name evidence="1" type="ORF">IGI04_019499</name>
</gene>
<dbReference type="InterPro" id="IPR046934">
    <property type="entry name" value="PIR2-like"/>
</dbReference>
<name>A0ABQ7MGV6_BRACM</name>
<dbReference type="PANTHER" id="PTHR46405">
    <property type="entry name" value="OS05G0141500 PROTEIN"/>
    <property type="match status" value="1"/>
</dbReference>
<proteinExistence type="predicted"/>